<evidence type="ECO:0000313" key="2">
    <source>
        <dbReference type="EMBL" id="GAA5523573.1"/>
    </source>
</evidence>
<organism evidence="2 3">
    <name type="scientific">Microbulbifer aestuariivivens</name>
    <dbReference type="NCBI Taxonomy" id="1908308"/>
    <lineage>
        <taxon>Bacteria</taxon>
        <taxon>Pseudomonadati</taxon>
        <taxon>Pseudomonadota</taxon>
        <taxon>Gammaproteobacteria</taxon>
        <taxon>Cellvibrionales</taxon>
        <taxon>Microbulbiferaceae</taxon>
        <taxon>Microbulbifer</taxon>
    </lineage>
</organism>
<evidence type="ECO:0008006" key="4">
    <source>
        <dbReference type="Google" id="ProtNLM"/>
    </source>
</evidence>
<gene>
    <name evidence="2" type="ORF">Maes01_00121</name>
</gene>
<dbReference type="Proteomes" id="UP001408594">
    <property type="component" value="Unassembled WGS sequence"/>
</dbReference>
<feature type="compositionally biased region" description="Basic and acidic residues" evidence="1">
    <location>
        <begin position="309"/>
        <end position="319"/>
    </location>
</feature>
<accession>A0ABP9WLU6</accession>
<keyword evidence="3" id="KW-1185">Reference proteome</keyword>
<comment type="caution">
    <text evidence="2">The sequence shown here is derived from an EMBL/GenBank/DDBJ whole genome shotgun (WGS) entry which is preliminary data.</text>
</comment>
<proteinExistence type="predicted"/>
<name>A0ABP9WLU6_9GAMM</name>
<reference evidence="2 3" key="1">
    <citation type="submission" date="2024-02" db="EMBL/GenBank/DDBJ databases">
        <title>Microbulbifer aestuariivivens NBRC 112533.</title>
        <authorList>
            <person name="Ichikawa N."/>
            <person name="Katano-Makiyama Y."/>
            <person name="Hidaka K."/>
        </authorList>
    </citation>
    <scope>NUCLEOTIDE SEQUENCE [LARGE SCALE GENOMIC DNA]</scope>
    <source>
        <strain evidence="2 3">NBRC 112533</strain>
    </source>
</reference>
<protein>
    <recommendedName>
        <fullName evidence="4">DUF637 domain-containing protein</fullName>
    </recommendedName>
</protein>
<dbReference type="EMBL" id="BAABRT010000001">
    <property type="protein sequence ID" value="GAA5523573.1"/>
    <property type="molecule type" value="Genomic_DNA"/>
</dbReference>
<sequence>MAHKWFHLATADNYDFSFANNGLGTVNTGLTNSHVGNTSSELIAQNTGQLVTQIENNPHLVEYRPLRQKETEALDSVIWQIERAPYNLETRAQLMANAIAETCAKTHCAEGVPESDPHYQALKDLQASGEALIAGGQNLLGDSEEGLLEYDRVDGAQDALRANGEVIARVQGGTQAVRGGLDTAGSAAATVVSAPLCVATGVGCIATAGTASLTALSAVATLDGYRQATGEYQSSFGEEVFNNFRPETYQDSSNPAGDLAVAVGLDVALGAVGKVVRMATDAAGYVARSAKKSGSNNALDDAVPNNIDDAARVSSKPEW</sequence>
<evidence type="ECO:0000256" key="1">
    <source>
        <dbReference type="SAM" id="MobiDB-lite"/>
    </source>
</evidence>
<evidence type="ECO:0000313" key="3">
    <source>
        <dbReference type="Proteomes" id="UP001408594"/>
    </source>
</evidence>
<feature type="region of interest" description="Disordered" evidence="1">
    <location>
        <begin position="292"/>
        <end position="319"/>
    </location>
</feature>